<dbReference type="PROSITE" id="PS50089">
    <property type="entry name" value="ZF_RING_2"/>
    <property type="match status" value="2"/>
</dbReference>
<dbReference type="Pfam" id="PF01753">
    <property type="entry name" value="zf-MYND"/>
    <property type="match status" value="2"/>
</dbReference>
<keyword evidence="1" id="KW-0479">Metal-binding</keyword>
<reference evidence="8" key="1">
    <citation type="submission" date="2023-06" db="EMBL/GenBank/DDBJ databases">
        <title>Survivors Of The Sea: Transcriptome response of Skeletonema marinoi to long-term dormancy.</title>
        <authorList>
            <person name="Pinder M.I.M."/>
            <person name="Kourtchenko O."/>
            <person name="Robertson E.K."/>
            <person name="Larsson T."/>
            <person name="Maumus F."/>
            <person name="Osuna-Cruz C.M."/>
            <person name="Vancaester E."/>
            <person name="Stenow R."/>
            <person name="Vandepoele K."/>
            <person name="Ploug H."/>
            <person name="Bruchert V."/>
            <person name="Godhe A."/>
            <person name="Topel M."/>
        </authorList>
    </citation>
    <scope>NUCLEOTIDE SEQUENCE</scope>
    <source>
        <strain evidence="8">R05AC</strain>
    </source>
</reference>
<evidence type="ECO:0000313" key="9">
    <source>
        <dbReference type="Proteomes" id="UP001224775"/>
    </source>
</evidence>
<comment type="caution">
    <text evidence="8">The sequence shown here is derived from an EMBL/GenBank/DDBJ whole genome shotgun (WGS) entry which is preliminary data.</text>
</comment>
<dbReference type="InterPro" id="IPR006597">
    <property type="entry name" value="Sel1-like"/>
</dbReference>
<keyword evidence="5" id="KW-0802">TPR repeat</keyword>
<dbReference type="SMART" id="SM00671">
    <property type="entry name" value="SEL1"/>
    <property type="match status" value="4"/>
</dbReference>
<sequence>MSTTDNNIDTEAADEKCCASCGIAEVDDIKLKNCDACDLVRYCSDSCQEDHRPNHEAICKKRAAELRDELLFEQPESSYLGDCPICCLPLSLDSKKSVSYFCCSKLVCKGCTTAHMMRQLDEKRIPKCPFCRHLCGESKENSERRRKERFEANDPFALREVGRKHFGDRDYDRAFEYLAKAADLGDVAAQFFLSLMYRGGLGVEKDEKMELYYLEEAAIGGDPIARCSLACHEGMNGRLDRAVKHWIIAAKLGHGDSVQKLKEMYQSGYVSKEDFASALRGHQAAVDATKSAQRDLAEKRLPPRKVDDIKLKNCDDCDLVRYCSDKCQEDHRPNHEAICKERAAELRDELLFRQPESSHFGDCPICCLPLSLDERKSVSYFCCSKVICGGCMCANMMRECSEKLNPSCPFCRQLYSKSKEESDRRKKKRCEANDPFALREVGRKHFRDGDYERAFEHFTKAAKLGDAEAQSFLSLLYREGLGVEKDEKMELYYLEEAAISGDPSTRYSLACHEGMNGRLDRAVKHFIIAAKLGHDDSIQSLKEMYKSGDVIKEDFASALRGHQAAVDATKSPQREAAEKFMTPS</sequence>
<keyword evidence="9" id="KW-1185">Reference proteome</keyword>
<evidence type="ECO:0000313" key="8">
    <source>
        <dbReference type="EMBL" id="KAK1748068.1"/>
    </source>
</evidence>
<dbReference type="Proteomes" id="UP001224775">
    <property type="component" value="Unassembled WGS sequence"/>
</dbReference>
<dbReference type="SMART" id="SM00028">
    <property type="entry name" value="TPR"/>
    <property type="match status" value="4"/>
</dbReference>
<feature type="domain" description="RING-type" evidence="6">
    <location>
        <begin position="83"/>
        <end position="132"/>
    </location>
</feature>
<protein>
    <submittedName>
        <fullName evidence="8">Sel1-like repeat family protein</fullName>
    </submittedName>
</protein>
<dbReference type="Gene3D" id="6.10.140.2220">
    <property type="match status" value="2"/>
</dbReference>
<dbReference type="InterPro" id="IPR019734">
    <property type="entry name" value="TPR_rpt"/>
</dbReference>
<dbReference type="InterPro" id="IPR011990">
    <property type="entry name" value="TPR-like_helical_dom_sf"/>
</dbReference>
<dbReference type="Gene3D" id="1.25.40.10">
    <property type="entry name" value="Tetratricopeptide repeat domain"/>
    <property type="match status" value="2"/>
</dbReference>
<gene>
    <name evidence="8" type="ORF">QTG54_000007</name>
</gene>
<dbReference type="AlphaFoldDB" id="A0AAD8YL85"/>
<dbReference type="EMBL" id="JATAAI010000001">
    <property type="protein sequence ID" value="KAK1748068.1"/>
    <property type="molecule type" value="Genomic_DNA"/>
</dbReference>
<evidence type="ECO:0000259" key="7">
    <source>
        <dbReference type="PROSITE" id="PS50865"/>
    </source>
</evidence>
<evidence type="ECO:0000256" key="1">
    <source>
        <dbReference type="ARBA" id="ARBA00022723"/>
    </source>
</evidence>
<evidence type="ECO:0000256" key="2">
    <source>
        <dbReference type="ARBA" id="ARBA00022771"/>
    </source>
</evidence>
<dbReference type="InterPro" id="IPR002893">
    <property type="entry name" value="Znf_MYND"/>
</dbReference>
<feature type="repeat" description="TPR" evidence="5">
    <location>
        <begin position="435"/>
        <end position="468"/>
    </location>
</feature>
<evidence type="ECO:0000256" key="5">
    <source>
        <dbReference type="PROSITE-ProRule" id="PRU00339"/>
    </source>
</evidence>
<dbReference type="InterPro" id="IPR052748">
    <property type="entry name" value="ISR_Activator"/>
</dbReference>
<dbReference type="PANTHER" id="PTHR45011">
    <property type="entry name" value="DAP3-BINDING CELL DEATH ENHANCER 1"/>
    <property type="match status" value="1"/>
</dbReference>
<name>A0AAD8YL85_9STRA</name>
<keyword evidence="2 4" id="KW-0863">Zinc-finger</keyword>
<dbReference type="PROSITE" id="PS50005">
    <property type="entry name" value="TPR"/>
    <property type="match status" value="1"/>
</dbReference>
<dbReference type="SUPFAM" id="SSF144232">
    <property type="entry name" value="HIT/MYND zinc finger-like"/>
    <property type="match status" value="2"/>
</dbReference>
<organism evidence="8 9">
    <name type="scientific">Skeletonema marinoi</name>
    <dbReference type="NCBI Taxonomy" id="267567"/>
    <lineage>
        <taxon>Eukaryota</taxon>
        <taxon>Sar</taxon>
        <taxon>Stramenopiles</taxon>
        <taxon>Ochrophyta</taxon>
        <taxon>Bacillariophyta</taxon>
        <taxon>Coscinodiscophyceae</taxon>
        <taxon>Thalassiosirophycidae</taxon>
        <taxon>Thalassiosirales</taxon>
        <taxon>Skeletonemataceae</taxon>
        <taxon>Skeletonema</taxon>
        <taxon>Skeletonema marinoi-dohrnii complex</taxon>
    </lineage>
</organism>
<dbReference type="SUPFAM" id="SSF81901">
    <property type="entry name" value="HCP-like"/>
    <property type="match status" value="2"/>
</dbReference>
<evidence type="ECO:0000256" key="4">
    <source>
        <dbReference type="PROSITE-ProRule" id="PRU00134"/>
    </source>
</evidence>
<evidence type="ECO:0000256" key="3">
    <source>
        <dbReference type="ARBA" id="ARBA00022833"/>
    </source>
</evidence>
<keyword evidence="3" id="KW-0862">Zinc</keyword>
<proteinExistence type="predicted"/>
<feature type="domain" description="RING-type" evidence="6">
    <location>
        <begin position="363"/>
        <end position="412"/>
    </location>
</feature>
<dbReference type="PANTHER" id="PTHR45011:SF1">
    <property type="entry name" value="DAP3-BINDING CELL DEATH ENHANCER 1"/>
    <property type="match status" value="1"/>
</dbReference>
<evidence type="ECO:0000259" key="6">
    <source>
        <dbReference type="PROSITE" id="PS50089"/>
    </source>
</evidence>
<accession>A0AAD8YL85</accession>
<feature type="domain" description="MYND-type" evidence="7">
    <location>
        <begin position="18"/>
        <end position="59"/>
    </location>
</feature>
<dbReference type="Pfam" id="PF08238">
    <property type="entry name" value="Sel1"/>
    <property type="match status" value="6"/>
</dbReference>
<dbReference type="GO" id="GO:0008270">
    <property type="term" value="F:zinc ion binding"/>
    <property type="evidence" value="ECO:0007669"/>
    <property type="project" value="UniProtKB-KW"/>
</dbReference>
<dbReference type="InterPro" id="IPR001841">
    <property type="entry name" value="Znf_RING"/>
</dbReference>
<dbReference type="PROSITE" id="PS50865">
    <property type="entry name" value="ZF_MYND_2"/>
    <property type="match status" value="1"/>
</dbReference>